<keyword evidence="2" id="KW-1185">Reference proteome</keyword>
<organism evidence="1 2">
    <name type="scientific">Nocardia halotolerans</name>
    <dbReference type="NCBI Taxonomy" id="1755878"/>
    <lineage>
        <taxon>Bacteria</taxon>
        <taxon>Bacillati</taxon>
        <taxon>Actinomycetota</taxon>
        <taxon>Actinomycetes</taxon>
        <taxon>Mycobacteriales</taxon>
        <taxon>Nocardiaceae</taxon>
        <taxon>Nocardia</taxon>
    </lineage>
</organism>
<dbReference type="EMBL" id="JBHSDL010000004">
    <property type="protein sequence ID" value="MFC4373219.1"/>
    <property type="molecule type" value="Genomic_DNA"/>
</dbReference>
<evidence type="ECO:0000313" key="1">
    <source>
        <dbReference type="EMBL" id="MFC4373219.1"/>
    </source>
</evidence>
<proteinExistence type="predicted"/>
<name>A0ABV8VCJ8_9NOCA</name>
<dbReference type="Gene3D" id="3.40.50.1820">
    <property type="entry name" value="alpha/beta hydrolase"/>
    <property type="match status" value="1"/>
</dbReference>
<accession>A0ABV8VCJ8</accession>
<sequence>MVGEKDPLNAGLRLSELLVGRYRDAGSTDITYRVYPGARHEVLNELNRDEVEADLLAWLVRPRA</sequence>
<dbReference type="Proteomes" id="UP001595844">
    <property type="component" value="Unassembled WGS sequence"/>
</dbReference>
<dbReference type="InterPro" id="IPR029058">
    <property type="entry name" value="AB_hydrolase_fold"/>
</dbReference>
<dbReference type="SUPFAM" id="SSF53474">
    <property type="entry name" value="alpha/beta-Hydrolases"/>
    <property type="match status" value="1"/>
</dbReference>
<protein>
    <recommendedName>
        <fullName evidence="3">Serine aminopeptidase S33 domain-containing protein</fullName>
    </recommendedName>
</protein>
<dbReference type="RefSeq" id="WP_378555757.1">
    <property type="nucleotide sequence ID" value="NZ_JBHSDL010000004.1"/>
</dbReference>
<evidence type="ECO:0008006" key="3">
    <source>
        <dbReference type="Google" id="ProtNLM"/>
    </source>
</evidence>
<evidence type="ECO:0000313" key="2">
    <source>
        <dbReference type="Proteomes" id="UP001595844"/>
    </source>
</evidence>
<gene>
    <name evidence="1" type="ORF">ACFO5K_03810</name>
</gene>
<reference evidence="2" key="1">
    <citation type="journal article" date="2019" name="Int. J. Syst. Evol. Microbiol.">
        <title>The Global Catalogue of Microorganisms (GCM) 10K type strain sequencing project: providing services to taxonomists for standard genome sequencing and annotation.</title>
        <authorList>
            <consortium name="The Broad Institute Genomics Platform"/>
            <consortium name="The Broad Institute Genome Sequencing Center for Infectious Disease"/>
            <person name="Wu L."/>
            <person name="Ma J."/>
        </authorList>
    </citation>
    <scope>NUCLEOTIDE SEQUENCE [LARGE SCALE GENOMIC DNA]</scope>
    <source>
        <strain evidence="2">IBRC-M 10490</strain>
    </source>
</reference>
<comment type="caution">
    <text evidence="1">The sequence shown here is derived from an EMBL/GenBank/DDBJ whole genome shotgun (WGS) entry which is preliminary data.</text>
</comment>